<evidence type="ECO:0000313" key="2">
    <source>
        <dbReference type="Proteomes" id="UP001156641"/>
    </source>
</evidence>
<reference evidence="2" key="1">
    <citation type="journal article" date="2019" name="Int. J. Syst. Evol. Microbiol.">
        <title>The Global Catalogue of Microorganisms (GCM) 10K type strain sequencing project: providing services to taxonomists for standard genome sequencing and annotation.</title>
        <authorList>
            <consortium name="The Broad Institute Genomics Platform"/>
            <consortium name="The Broad Institute Genome Sequencing Center for Infectious Disease"/>
            <person name="Wu L."/>
            <person name="Ma J."/>
        </authorList>
    </citation>
    <scope>NUCLEOTIDE SEQUENCE [LARGE SCALE GENOMIC DNA]</scope>
    <source>
        <strain evidence="2">NBRC 112502</strain>
    </source>
</reference>
<proteinExistence type="predicted"/>
<gene>
    <name evidence="1" type="ORF">GCM10010909_21110</name>
</gene>
<accession>A0ABQ6ABI9</accession>
<name>A0ABQ6ABI9_9PROT</name>
<keyword evidence="2" id="KW-1185">Reference proteome</keyword>
<dbReference type="Proteomes" id="UP001156641">
    <property type="component" value="Unassembled WGS sequence"/>
</dbReference>
<sequence>MHQRLPQIFLQLRGRIDLEDPGPVDSGSKGVEPSFIAGQMRVYEEQRNNVQFTKTAKQ</sequence>
<protein>
    <submittedName>
        <fullName evidence="1">Uncharacterized protein</fullName>
    </submittedName>
</protein>
<dbReference type="EMBL" id="BSOS01000066">
    <property type="protein sequence ID" value="GLR67430.1"/>
    <property type="molecule type" value="Genomic_DNA"/>
</dbReference>
<evidence type="ECO:0000313" key="1">
    <source>
        <dbReference type="EMBL" id="GLR67430.1"/>
    </source>
</evidence>
<comment type="caution">
    <text evidence="1">The sequence shown here is derived from an EMBL/GenBank/DDBJ whole genome shotgun (WGS) entry which is preliminary data.</text>
</comment>
<organism evidence="1 2">
    <name type="scientific">Acidocella aquatica</name>
    <dbReference type="NCBI Taxonomy" id="1922313"/>
    <lineage>
        <taxon>Bacteria</taxon>
        <taxon>Pseudomonadati</taxon>
        <taxon>Pseudomonadota</taxon>
        <taxon>Alphaproteobacteria</taxon>
        <taxon>Acetobacterales</taxon>
        <taxon>Acidocellaceae</taxon>
        <taxon>Acidocella</taxon>
    </lineage>
</organism>